<feature type="compositionally biased region" description="Polar residues" evidence="1">
    <location>
        <begin position="89"/>
        <end position="102"/>
    </location>
</feature>
<evidence type="ECO:0000313" key="3">
    <source>
        <dbReference type="Proteomes" id="UP000324022"/>
    </source>
</evidence>
<dbReference type="EMBL" id="OOIN01000007">
    <property type="protein sequence ID" value="SPO24367.1"/>
    <property type="molecule type" value="Genomic_DNA"/>
</dbReference>
<feature type="region of interest" description="Disordered" evidence="1">
    <location>
        <begin position="72"/>
        <end position="115"/>
    </location>
</feature>
<dbReference type="AlphaFoldDB" id="A0A5C3E429"/>
<proteinExistence type="predicted"/>
<protein>
    <submittedName>
        <fullName evidence="2">Uncharacterized protein</fullName>
    </submittedName>
</protein>
<keyword evidence="3" id="KW-1185">Reference proteome</keyword>
<accession>A0A5C3E429</accession>
<feature type="compositionally biased region" description="Basic residues" evidence="1">
    <location>
        <begin position="103"/>
        <end position="115"/>
    </location>
</feature>
<reference evidence="2 3" key="1">
    <citation type="submission" date="2018-03" db="EMBL/GenBank/DDBJ databases">
        <authorList>
            <person name="Guldener U."/>
        </authorList>
    </citation>
    <scope>NUCLEOTIDE SEQUENCE [LARGE SCALE GENOMIC DNA]</scope>
    <source>
        <strain evidence="2 3">NBRC100155</strain>
    </source>
</reference>
<evidence type="ECO:0000256" key="1">
    <source>
        <dbReference type="SAM" id="MobiDB-lite"/>
    </source>
</evidence>
<evidence type="ECO:0000313" key="2">
    <source>
        <dbReference type="EMBL" id="SPO24367.1"/>
    </source>
</evidence>
<name>A0A5C3E429_9BASI</name>
<feature type="compositionally biased region" description="Low complexity" evidence="1">
    <location>
        <begin position="75"/>
        <end position="84"/>
    </location>
</feature>
<dbReference type="Proteomes" id="UP000324022">
    <property type="component" value="Unassembled WGS sequence"/>
</dbReference>
<gene>
    <name evidence="2" type="ORF">UTRI_03635</name>
</gene>
<organism evidence="2 3">
    <name type="scientific">Ustilago trichophora</name>
    <dbReference type="NCBI Taxonomy" id="86804"/>
    <lineage>
        <taxon>Eukaryota</taxon>
        <taxon>Fungi</taxon>
        <taxon>Dikarya</taxon>
        <taxon>Basidiomycota</taxon>
        <taxon>Ustilaginomycotina</taxon>
        <taxon>Ustilaginomycetes</taxon>
        <taxon>Ustilaginales</taxon>
        <taxon>Ustilaginaceae</taxon>
        <taxon>Ustilago</taxon>
    </lineage>
</organism>
<sequence>MVLMGHLESTSTGILRLTKMLEGSPESKATKDHFDAFMKRMELDGRLGGSQFNYPIVGRDWNEFWEKVGRDEAADASQAASSADGNPSDEGSSGAAQQPRPSSHSKLKSILRKLF</sequence>